<evidence type="ECO:0000259" key="4">
    <source>
        <dbReference type="Pfam" id="PF20147"/>
    </source>
</evidence>
<keyword evidence="3" id="KW-0964">Secreted</keyword>
<evidence type="ECO:0000256" key="1">
    <source>
        <dbReference type="ARBA" id="ARBA00004340"/>
    </source>
</evidence>
<dbReference type="EMBL" id="QXFT01000986">
    <property type="protein sequence ID" value="KAE9332029.1"/>
    <property type="molecule type" value="Genomic_DNA"/>
</dbReference>
<evidence type="ECO:0000256" key="2">
    <source>
        <dbReference type="ARBA" id="ARBA00004613"/>
    </source>
</evidence>
<proteinExistence type="predicted"/>
<evidence type="ECO:0000313" key="6">
    <source>
        <dbReference type="Proteomes" id="UP000434957"/>
    </source>
</evidence>
<dbReference type="PANTHER" id="PTHR43198:SF2">
    <property type="entry name" value="SI:CH1073-67J19.1-RELATED"/>
    <property type="match status" value="1"/>
</dbReference>
<dbReference type="PANTHER" id="PTHR43198">
    <property type="entry name" value="BIFUNCTIONAL TH2 PROTEIN"/>
    <property type="match status" value="1"/>
</dbReference>
<feature type="domain" description="Crinkler effector protein N-terminal" evidence="4">
    <location>
        <begin position="4"/>
        <end position="107"/>
    </location>
</feature>
<organism evidence="5 6">
    <name type="scientific">Phytophthora rubi</name>
    <dbReference type="NCBI Taxonomy" id="129364"/>
    <lineage>
        <taxon>Eukaryota</taxon>
        <taxon>Sar</taxon>
        <taxon>Stramenopiles</taxon>
        <taxon>Oomycota</taxon>
        <taxon>Peronosporomycetes</taxon>
        <taxon>Peronosporales</taxon>
        <taxon>Peronosporaceae</taxon>
        <taxon>Phytophthora</taxon>
    </lineage>
</organism>
<evidence type="ECO:0000256" key="3">
    <source>
        <dbReference type="ARBA" id="ARBA00022525"/>
    </source>
</evidence>
<dbReference type="Pfam" id="PF20147">
    <property type="entry name" value="Crinkler"/>
    <property type="match status" value="1"/>
</dbReference>
<dbReference type="InterPro" id="IPR050967">
    <property type="entry name" value="Thiamine_Salvage_TenA"/>
</dbReference>
<dbReference type="InterPro" id="IPR036412">
    <property type="entry name" value="HAD-like_sf"/>
</dbReference>
<reference evidence="5 6" key="1">
    <citation type="submission" date="2018-08" db="EMBL/GenBank/DDBJ databases">
        <title>Genomic investigation of the strawberry pathogen Phytophthora fragariae indicates pathogenicity is determined by transcriptional variation in three key races.</title>
        <authorList>
            <person name="Adams T.M."/>
            <person name="Armitage A.D."/>
            <person name="Sobczyk M.K."/>
            <person name="Bates H.J."/>
            <person name="Dunwell J.M."/>
            <person name="Nellist C.F."/>
            <person name="Harrison R.J."/>
        </authorList>
    </citation>
    <scope>NUCLEOTIDE SEQUENCE [LARGE SCALE GENOMIC DNA]</scope>
    <source>
        <strain evidence="5 6">SCRP333</strain>
    </source>
</reference>
<gene>
    <name evidence="5" type="ORF">PR003_g14722</name>
</gene>
<comment type="subcellular location">
    <subcellularLocation>
        <location evidence="1">Host cell</location>
    </subcellularLocation>
    <subcellularLocation>
        <location evidence="2">Secreted</location>
    </subcellularLocation>
</comment>
<dbReference type="GO" id="GO:0005829">
    <property type="term" value="C:cytosol"/>
    <property type="evidence" value="ECO:0007669"/>
    <property type="project" value="TreeGrafter"/>
</dbReference>
<dbReference type="InterPro" id="IPR045379">
    <property type="entry name" value="Crinkler_N"/>
</dbReference>
<keyword evidence="6" id="KW-1185">Reference proteome</keyword>
<evidence type="ECO:0000313" key="5">
    <source>
        <dbReference type="EMBL" id="KAE9332029.1"/>
    </source>
</evidence>
<dbReference type="Proteomes" id="UP000434957">
    <property type="component" value="Unassembled WGS sequence"/>
</dbReference>
<dbReference type="Gene3D" id="3.40.50.1000">
    <property type="entry name" value="HAD superfamily/HAD-like"/>
    <property type="match status" value="1"/>
</dbReference>
<comment type="caution">
    <text evidence="5">The sequence shown here is derived from an EMBL/GenBank/DDBJ whole genome shotgun (WGS) entry which is preliminary data.</text>
</comment>
<name>A0A6A4ETU8_9STRA</name>
<dbReference type="GO" id="GO:0043657">
    <property type="term" value="C:host cell"/>
    <property type="evidence" value="ECO:0007669"/>
    <property type="project" value="UniProtKB-SubCell"/>
</dbReference>
<accession>A0A6A4ETU8</accession>
<sequence>MVLLNCSIVGEGAVIPVVIEESITVGLLKEAIAAKLSEKRADRLQLFLAKTAVGTWPDWGGAAAVTLDGDGKLQGFEEMNPTLLLKNKKNFGDNFQLGEGQVHVLVVPPKATATNLATEELPVLKRARTEVTFACDELVAITAIAQKLNPATDLAVGKLLKGPFSVLELKMDEHGVATGEVDLKVQSPVDKARRVAELRSSHGETQPTLVFVGDSATDLLAMLEADVGVWLDSDATLSSSKLLQQLVRCYGIDIHPLTSYNYLLDLAINSS</sequence>
<protein>
    <recommendedName>
        <fullName evidence="4">Crinkler effector protein N-terminal domain-containing protein</fullName>
    </recommendedName>
</protein>
<dbReference type="SUPFAM" id="SSF56784">
    <property type="entry name" value="HAD-like"/>
    <property type="match status" value="1"/>
</dbReference>
<dbReference type="AlphaFoldDB" id="A0A6A4ETU8"/>
<dbReference type="InterPro" id="IPR023214">
    <property type="entry name" value="HAD_sf"/>
</dbReference>
<dbReference type="GO" id="GO:0005576">
    <property type="term" value="C:extracellular region"/>
    <property type="evidence" value="ECO:0007669"/>
    <property type="project" value="UniProtKB-SubCell"/>
</dbReference>